<dbReference type="RefSeq" id="WP_128339657.1">
    <property type="nucleotide sequence ID" value="NZ_QKPI01000041.1"/>
</dbReference>
<proteinExistence type="predicted"/>
<name>A0AB37VJI5_ENTCL</name>
<gene>
    <name evidence="1" type="ORF">DN595_16720</name>
</gene>
<reference evidence="1 2" key="1">
    <citation type="submission" date="2018-06" db="EMBL/GenBank/DDBJ databases">
        <title>Carbapenemase-producing Enterobacteriaceae present in wastewater treatment plant effluent and nearby surface waters in the US.</title>
        <authorList>
            <person name="Mathys D.A."/>
            <person name="Mollenkopf D.F."/>
            <person name="Feicht S.M."/>
            <person name="Adams R.J."/>
            <person name="Albers A.L."/>
            <person name="Grooters S.V."/>
            <person name="Stuever D.M."/>
            <person name="Daniels J.B."/>
            <person name="Wittum T.E."/>
        </authorList>
    </citation>
    <scope>NUCLEOTIDE SEQUENCE [LARGE SCALE GENOMIC DNA]</scope>
    <source>
        <strain evidence="1 2">GEO_23_Down_A</strain>
    </source>
</reference>
<evidence type="ECO:0008006" key="3">
    <source>
        <dbReference type="Google" id="ProtNLM"/>
    </source>
</evidence>
<dbReference type="EMBL" id="QKPI01000041">
    <property type="protein sequence ID" value="RWT76765.1"/>
    <property type="molecule type" value="Genomic_DNA"/>
</dbReference>
<sequence>MSVPNQTPYIIYNANGLTTVFPFEFYVINPGDIQVTINGAVVTSGFSVSGAGNVGGGDVIFITPPVSGAVVMLERVVPTYRLTDYQDNGDLLADTVNKDFDRLWMAIQRLFIYLGLALRRPLFGGPYNAEGYRISGLADPLNAQDAATKNYVDNVGLVRALRVPESYVDVLPAADQRANQLLAFNASGQPITVLPASGSASDVMIELAKPTGSTLVGGSVYVVNFFADAKTAKAGQSKYIMTRGHHTLGVGAATYFSDGTTGAPSTGNELKFYDATGNGWYLRHDGTIDCRQFGVVADGSDETTKLQLWLDCCAQSGAEAYIPVNVSPSAAGLICTSQHNGLKFKWHGYVKHWGDGTKPATVVDSWDPSSGYVLYLKEVSDLTGEIRIDGVRTSKIADEHIHNIHSYGGKNHVLSLFFKETRGDGIYLNAAHGNQDSTPPSNMTYPLVESVNSDYDGRNAMSIICADGVSIGTFVSYKHGGRIGTVMQPGGLDIEPNYSYQPCTNIQIDSYYSRSCGTGFTIFGKVNTGNMVVRNISISKMEIVMEYISSNNNKLRGSLLMGADGLYIGSSHIRCLSNYTANSPIGAQIDACYNADINISTERFYQGAAIGIKAWTEVGGIARIVNSKISVTPRIFQRGAVIGDVNGLDFVLRAFTPTLMSVGSDVGLVQTIQSDGLGSSTFIKSARLSVSSGPGAAITWGVFCVNTNIDRETCIIHDSDLSSIVHNGTTTNRLISTANFQKRNIAGVTPKGGGDTITGTAIWGVGDVVNDNTTPSAGGYIGKIYTASGWKNYGAISA</sequence>
<evidence type="ECO:0000313" key="1">
    <source>
        <dbReference type="EMBL" id="RWT76765.1"/>
    </source>
</evidence>
<accession>A0AB37VJI5</accession>
<evidence type="ECO:0000313" key="2">
    <source>
        <dbReference type="Proteomes" id="UP000289016"/>
    </source>
</evidence>
<protein>
    <recommendedName>
        <fullName evidence="3">Bacteriophage P22 tailspike N-terminal domain-containing protein</fullName>
    </recommendedName>
</protein>
<dbReference type="Proteomes" id="UP000289016">
    <property type="component" value="Unassembled WGS sequence"/>
</dbReference>
<dbReference type="AlphaFoldDB" id="A0AB37VJI5"/>
<comment type="caution">
    <text evidence="1">The sequence shown here is derived from an EMBL/GenBank/DDBJ whole genome shotgun (WGS) entry which is preliminary data.</text>
</comment>
<organism evidence="1 2">
    <name type="scientific">Enterobacter cloacae</name>
    <dbReference type="NCBI Taxonomy" id="550"/>
    <lineage>
        <taxon>Bacteria</taxon>
        <taxon>Pseudomonadati</taxon>
        <taxon>Pseudomonadota</taxon>
        <taxon>Gammaproteobacteria</taxon>
        <taxon>Enterobacterales</taxon>
        <taxon>Enterobacteriaceae</taxon>
        <taxon>Enterobacter</taxon>
        <taxon>Enterobacter cloacae complex</taxon>
    </lineage>
</organism>